<dbReference type="EMBL" id="PUIB01000007">
    <property type="protein sequence ID" value="PQO40932.1"/>
    <property type="molecule type" value="Genomic_DNA"/>
</dbReference>
<reference evidence="1 2" key="1">
    <citation type="submission" date="2018-02" db="EMBL/GenBank/DDBJ databases">
        <title>Comparative genomes isolates from brazilian mangrove.</title>
        <authorList>
            <person name="Araujo J.E."/>
            <person name="Taketani R.G."/>
            <person name="Silva M.C.P."/>
            <person name="Loureco M.V."/>
            <person name="Andreote F.D."/>
        </authorList>
    </citation>
    <scope>NUCLEOTIDE SEQUENCE [LARGE SCALE GENOMIC DNA]</scope>
    <source>
        <strain evidence="1 2">NAP PRIS-MGV</strain>
    </source>
</reference>
<dbReference type="RefSeq" id="WP_105352160.1">
    <property type="nucleotide sequence ID" value="NZ_PUIB01000007.1"/>
</dbReference>
<dbReference type="Gene3D" id="1.25.40.10">
    <property type="entry name" value="Tetratricopeptide repeat domain"/>
    <property type="match status" value="1"/>
</dbReference>
<gene>
    <name evidence="1" type="ORF">C5Y98_04960</name>
</gene>
<evidence type="ECO:0008006" key="3">
    <source>
        <dbReference type="Google" id="ProtNLM"/>
    </source>
</evidence>
<protein>
    <recommendedName>
        <fullName evidence="3">RNA polymerase subunit sigma-24</fullName>
    </recommendedName>
</protein>
<dbReference type="SUPFAM" id="SSF48452">
    <property type="entry name" value="TPR-like"/>
    <property type="match status" value="1"/>
</dbReference>
<accession>A0A2S8G8Z4</accession>
<sequence>MARPVEAAVPLLGKALTDEHRQVRWLAENALSRLGQELTAEEAATLEAHVGNGPHELAFRILLLAYYIPGQRKSETSQTARQRHLLWLIQNAPASSTAGTPVASILKKPNPLQYEEAKQLWLKQVELHSDNPQVLGNAARFFTLNDAKQCESLLQQAQVLEPQNPEWPRRLAHLYSLQVARSPSDSPNFAQLALDTLKEAEALRELALDDEFLGDSPEMLEANKIAQLMERERTLCDLAKAAVTADQFEDAERYGNELLALAESEEVPEFFREDSNATFYGHFVLGMCALNCNEIEQAKQHLLASATIQGSATLSSFGPNMSLAKGLLERGEHDVVLQFFDLCQAFWEMHDDRLHQWAEVVRQGNMPDFGPNLHY</sequence>
<name>A0A2S8G8Z4_9BACT</name>
<dbReference type="OrthoDB" id="9182486at2"/>
<evidence type="ECO:0000313" key="1">
    <source>
        <dbReference type="EMBL" id="PQO40932.1"/>
    </source>
</evidence>
<comment type="caution">
    <text evidence="1">The sequence shown here is derived from an EMBL/GenBank/DDBJ whole genome shotgun (WGS) entry which is preliminary data.</text>
</comment>
<dbReference type="PROSITE" id="PS50077">
    <property type="entry name" value="HEAT_REPEAT"/>
    <property type="match status" value="1"/>
</dbReference>
<dbReference type="Proteomes" id="UP000239388">
    <property type="component" value="Unassembled WGS sequence"/>
</dbReference>
<organism evidence="1 2">
    <name type="scientific">Blastopirellula marina</name>
    <dbReference type="NCBI Taxonomy" id="124"/>
    <lineage>
        <taxon>Bacteria</taxon>
        <taxon>Pseudomonadati</taxon>
        <taxon>Planctomycetota</taxon>
        <taxon>Planctomycetia</taxon>
        <taxon>Pirellulales</taxon>
        <taxon>Pirellulaceae</taxon>
        <taxon>Blastopirellula</taxon>
    </lineage>
</organism>
<dbReference type="AlphaFoldDB" id="A0A2S8G8Z4"/>
<proteinExistence type="predicted"/>
<dbReference type="InterPro" id="IPR021133">
    <property type="entry name" value="HEAT_type_2"/>
</dbReference>
<evidence type="ECO:0000313" key="2">
    <source>
        <dbReference type="Proteomes" id="UP000239388"/>
    </source>
</evidence>
<dbReference type="InterPro" id="IPR011990">
    <property type="entry name" value="TPR-like_helical_dom_sf"/>
</dbReference>